<dbReference type="EMBL" id="JAGZGG010000057">
    <property type="protein sequence ID" value="MBS5333736.1"/>
    <property type="molecule type" value="Genomic_DNA"/>
</dbReference>
<dbReference type="SUPFAM" id="SSF53098">
    <property type="entry name" value="Ribonuclease H-like"/>
    <property type="match status" value="1"/>
</dbReference>
<evidence type="ECO:0000313" key="2">
    <source>
        <dbReference type="EMBL" id="MBS5333736.1"/>
    </source>
</evidence>
<dbReference type="Gene3D" id="3.30.420.10">
    <property type="entry name" value="Ribonuclease H-like superfamily/Ribonuclease H"/>
    <property type="match status" value="1"/>
</dbReference>
<organism evidence="2 3">
    <name type="scientific">Subdoligranulum variabile</name>
    <dbReference type="NCBI Taxonomy" id="214851"/>
    <lineage>
        <taxon>Bacteria</taxon>
        <taxon>Bacillati</taxon>
        <taxon>Bacillota</taxon>
        <taxon>Clostridia</taxon>
        <taxon>Eubacteriales</taxon>
        <taxon>Oscillospiraceae</taxon>
        <taxon>Subdoligranulum</taxon>
    </lineage>
</organism>
<reference evidence="2" key="1">
    <citation type="submission" date="2021-02" db="EMBL/GenBank/DDBJ databases">
        <title>Infant gut strain persistence is associated with maternal origin, phylogeny, and functional potential including surface adhesion and iron acquisition.</title>
        <authorList>
            <person name="Lou Y.C."/>
        </authorList>
    </citation>
    <scope>NUCLEOTIDE SEQUENCE</scope>
    <source>
        <strain evidence="2">L3_101_000M1_dasL3_101_000M1_concoct_87</strain>
    </source>
</reference>
<dbReference type="GO" id="GO:0015074">
    <property type="term" value="P:DNA integration"/>
    <property type="evidence" value="ECO:0007669"/>
    <property type="project" value="InterPro"/>
</dbReference>
<dbReference type="AlphaFoldDB" id="A0A943DHR4"/>
<dbReference type="PROSITE" id="PS50994">
    <property type="entry name" value="INTEGRASE"/>
    <property type="match status" value="1"/>
</dbReference>
<dbReference type="InterPro" id="IPR012337">
    <property type="entry name" value="RNaseH-like_sf"/>
</dbReference>
<dbReference type="GO" id="GO:0003676">
    <property type="term" value="F:nucleic acid binding"/>
    <property type="evidence" value="ECO:0007669"/>
    <property type="project" value="InterPro"/>
</dbReference>
<evidence type="ECO:0000313" key="3">
    <source>
        <dbReference type="Proteomes" id="UP000759273"/>
    </source>
</evidence>
<name>A0A943DHR4_9FIRM</name>
<feature type="domain" description="Integrase catalytic" evidence="1">
    <location>
        <begin position="218"/>
        <end position="437"/>
    </location>
</feature>
<evidence type="ECO:0000259" key="1">
    <source>
        <dbReference type="PROSITE" id="PS50994"/>
    </source>
</evidence>
<protein>
    <submittedName>
        <fullName evidence="2">Transposase family protein</fullName>
    </submittedName>
</protein>
<gene>
    <name evidence="2" type="ORF">KHY36_14585</name>
</gene>
<dbReference type="InterPro" id="IPR001584">
    <property type="entry name" value="Integrase_cat-core"/>
</dbReference>
<dbReference type="Proteomes" id="UP000759273">
    <property type="component" value="Unassembled WGS sequence"/>
</dbReference>
<accession>A0A943DHR4</accession>
<dbReference type="InterPro" id="IPR036397">
    <property type="entry name" value="RNaseH_sf"/>
</dbReference>
<comment type="caution">
    <text evidence="2">The sequence shown here is derived from an EMBL/GenBank/DDBJ whole genome shotgun (WGS) entry which is preliminary data.</text>
</comment>
<sequence>MRQNDLLKSDNGDHLRVLLYGDQQSYVVNCQRCKMPFPIATQNLIQMEKLPQDMYRLLALDEDISDRQRQQRDRRAELIAPLLVKECICDKSYRNKVLREIVSNASTSRKTVLQYLWLYWVYQSKNALLPAEKSNAEKRPLSADEKAIRWALNKFYYTPQRQSLQTAYKMMLRAKYCDAKGRLQPEYPSFWRFRYFFRQHRDPISENISREGIKAYQRNHRPFTGAVSDYAGTIGTYMTDATVADIYIVSRLSRRPIGRPVIYTMVDAYSRLITGVYVGIEGGQYALRLLLQNTFADKVSFCRQHNIEIDPQDWPSHHLPTKIMTDRGSEFLGGPLENLCEGYGIEIENLPAYRPDLKGVVEKLFDLIQSAYKPLLKGKGVVESDIQERGAPDYRRQGTLDLEQFTAVVLRCVLYYNSQYIQSGFSRTPGMASAGITPTAAAIWSFCSAQDDCPVSVASDPKLLYALLPRTDGKITQRGLELFNLRFSNCTFKKRFVAAGLNGRELVKVAYSPDCLDTVYLYEDSNYIPFTLAQKMYLGKSLAEIADMQQNEKSESANWKRQELQAQIDLMNDIMQIADNAERGISDKGKISPQIQRGRTIARAQEHMSMIDLLTAEQEEHFNDR</sequence>
<proteinExistence type="predicted"/>